<reference evidence="3" key="2">
    <citation type="submission" date="2022-01" db="EMBL/GenBank/DDBJ databases">
        <authorList>
            <person name="Yamashiro T."/>
            <person name="Shiraishi A."/>
            <person name="Satake H."/>
            <person name="Nakayama K."/>
        </authorList>
    </citation>
    <scope>NUCLEOTIDE SEQUENCE</scope>
</reference>
<evidence type="ECO:0000256" key="1">
    <source>
        <dbReference type="ARBA" id="ARBA00022860"/>
    </source>
</evidence>
<keyword evidence="4" id="KW-1185">Reference proteome</keyword>
<name>A0ABQ5A2P6_9ASTR</name>
<accession>A0ABQ5A2P6</accession>
<dbReference type="PROSITE" id="PS50096">
    <property type="entry name" value="IQ"/>
    <property type="match status" value="1"/>
</dbReference>
<protein>
    <submittedName>
        <fullName evidence="3">IQ-DOMAIN 14-like protein</fullName>
    </submittedName>
</protein>
<reference evidence="3" key="1">
    <citation type="journal article" date="2022" name="Int. J. Mol. Sci.">
        <title>Draft Genome of Tanacetum Coccineum: Genomic Comparison of Closely Related Tanacetum-Family Plants.</title>
        <authorList>
            <person name="Yamashiro T."/>
            <person name="Shiraishi A."/>
            <person name="Nakayama K."/>
            <person name="Satake H."/>
        </authorList>
    </citation>
    <scope>NUCLEOTIDE SEQUENCE</scope>
</reference>
<dbReference type="PANTHER" id="PTHR32295">
    <property type="entry name" value="IQ-DOMAIN 5-RELATED"/>
    <property type="match status" value="1"/>
</dbReference>
<comment type="caution">
    <text evidence="3">The sequence shown here is derived from an EMBL/GenBank/DDBJ whole genome shotgun (WGS) entry which is preliminary data.</text>
</comment>
<proteinExistence type="inferred from homology"/>
<dbReference type="EMBL" id="BQNB010011918">
    <property type="protein sequence ID" value="GJS96864.1"/>
    <property type="molecule type" value="Genomic_DNA"/>
</dbReference>
<evidence type="ECO:0000256" key="2">
    <source>
        <dbReference type="ARBA" id="ARBA00024341"/>
    </source>
</evidence>
<dbReference type="Proteomes" id="UP001151760">
    <property type="component" value="Unassembled WGS sequence"/>
</dbReference>
<dbReference type="PANTHER" id="PTHR32295:SF288">
    <property type="entry name" value="IQ-DOMAIN 25-RELATED"/>
    <property type="match status" value="1"/>
</dbReference>
<sequence length="204" mass="22335">MKKDKVNIDNSTAKTKKRWSIRKCMKDLSQRVTVENDSTRMRSCISALEKEQNKHAIAVAATTAAVAGAQALARRALRALKGLVKFQALVKGFLVRKQVAATLYSMQALLRAQLAVRSKRAELAVRYQLAVQPKIRHGKSTERFAPQLHESAGGLLKTKLVSHSCSLAGSTSAMEVSIPIAFVLPGKEHECNESFKLGRSPALL</sequence>
<evidence type="ECO:0000313" key="3">
    <source>
        <dbReference type="EMBL" id="GJS96864.1"/>
    </source>
</evidence>
<gene>
    <name evidence="3" type="ORF">Tco_0803832</name>
</gene>
<evidence type="ECO:0000313" key="4">
    <source>
        <dbReference type="Proteomes" id="UP001151760"/>
    </source>
</evidence>
<comment type="similarity">
    <text evidence="2">Belongs to the IQD family.</text>
</comment>
<organism evidence="3 4">
    <name type="scientific">Tanacetum coccineum</name>
    <dbReference type="NCBI Taxonomy" id="301880"/>
    <lineage>
        <taxon>Eukaryota</taxon>
        <taxon>Viridiplantae</taxon>
        <taxon>Streptophyta</taxon>
        <taxon>Embryophyta</taxon>
        <taxon>Tracheophyta</taxon>
        <taxon>Spermatophyta</taxon>
        <taxon>Magnoliopsida</taxon>
        <taxon>eudicotyledons</taxon>
        <taxon>Gunneridae</taxon>
        <taxon>Pentapetalae</taxon>
        <taxon>asterids</taxon>
        <taxon>campanulids</taxon>
        <taxon>Asterales</taxon>
        <taxon>Asteraceae</taxon>
        <taxon>Asteroideae</taxon>
        <taxon>Anthemideae</taxon>
        <taxon>Anthemidinae</taxon>
        <taxon>Tanacetum</taxon>
    </lineage>
</organism>
<keyword evidence="1" id="KW-0112">Calmodulin-binding</keyword>